<dbReference type="InterPro" id="IPR035931">
    <property type="entry name" value="YlxR-like_sf"/>
</dbReference>
<dbReference type="PANTHER" id="PTHR34215:SF1">
    <property type="entry name" value="YLXR DOMAIN-CONTAINING PROTEIN"/>
    <property type="match status" value="1"/>
</dbReference>
<proteinExistence type="predicted"/>
<name>A0ABY5J0D9_9BACT</name>
<keyword evidence="3" id="KW-1185">Reference proteome</keyword>
<sequence length="91" mass="10756">MTKTETNVTRKCVYTNQILPVSQLLRFNKNQANNIEIDWNNSLKGRGAYIIKNKDKILEALKRKILHKAFRMNVPQEVYTKVTKEVEEYGW</sequence>
<feature type="domain" description="YlxR" evidence="1">
    <location>
        <begin position="10"/>
        <end position="83"/>
    </location>
</feature>
<evidence type="ECO:0000259" key="1">
    <source>
        <dbReference type="Pfam" id="PF04296"/>
    </source>
</evidence>
<dbReference type="SUPFAM" id="SSF64376">
    <property type="entry name" value="YlxR-like"/>
    <property type="match status" value="1"/>
</dbReference>
<dbReference type="Gene3D" id="3.30.1230.10">
    <property type="entry name" value="YlxR-like"/>
    <property type="match status" value="1"/>
</dbReference>
<dbReference type="RefSeq" id="WP_129723226.1">
    <property type="nucleotide sequence ID" value="NZ_CP101808.1"/>
</dbReference>
<gene>
    <name evidence="2" type="ORF">NPA09_02330</name>
</gene>
<dbReference type="InterPro" id="IPR007393">
    <property type="entry name" value="YlxR_dom"/>
</dbReference>
<organism evidence="2 3">
    <name type="scientific">Mycoplasmopsis equigenitalium</name>
    <dbReference type="NCBI Taxonomy" id="114883"/>
    <lineage>
        <taxon>Bacteria</taxon>
        <taxon>Bacillati</taxon>
        <taxon>Mycoplasmatota</taxon>
        <taxon>Mycoplasmoidales</taxon>
        <taxon>Metamycoplasmataceae</taxon>
        <taxon>Mycoplasmopsis</taxon>
    </lineage>
</organism>
<dbReference type="PANTHER" id="PTHR34215">
    <property type="entry name" value="BLL0784 PROTEIN"/>
    <property type="match status" value="1"/>
</dbReference>
<accession>A0ABY5J0D9</accession>
<protein>
    <submittedName>
        <fullName evidence="2">YlxR family protein</fullName>
    </submittedName>
</protein>
<dbReference type="EMBL" id="CP101808">
    <property type="protein sequence ID" value="UUD36721.1"/>
    <property type="molecule type" value="Genomic_DNA"/>
</dbReference>
<reference evidence="2" key="1">
    <citation type="submission" date="2022-07" db="EMBL/GenBank/DDBJ databases">
        <title>Complete genome of Mycoplasma equigenitalium type strain T37.</title>
        <authorList>
            <person name="Spergser J."/>
        </authorList>
    </citation>
    <scope>NUCLEOTIDE SEQUENCE</scope>
    <source>
        <strain evidence="2">T37</strain>
    </source>
</reference>
<dbReference type="Pfam" id="PF04296">
    <property type="entry name" value="YlxR"/>
    <property type="match status" value="1"/>
</dbReference>
<dbReference type="Proteomes" id="UP001059576">
    <property type="component" value="Chromosome"/>
</dbReference>
<evidence type="ECO:0000313" key="2">
    <source>
        <dbReference type="EMBL" id="UUD36721.1"/>
    </source>
</evidence>
<dbReference type="InterPro" id="IPR037465">
    <property type="entry name" value="YlxR"/>
</dbReference>
<evidence type="ECO:0000313" key="3">
    <source>
        <dbReference type="Proteomes" id="UP001059576"/>
    </source>
</evidence>